<evidence type="ECO:0008006" key="3">
    <source>
        <dbReference type="Google" id="ProtNLM"/>
    </source>
</evidence>
<evidence type="ECO:0000313" key="2">
    <source>
        <dbReference type="Proteomes" id="UP000035909"/>
    </source>
</evidence>
<organism evidence="1 2">
    <name type="scientific">Photobacterium ganghwense</name>
    <dbReference type="NCBI Taxonomy" id="320778"/>
    <lineage>
        <taxon>Bacteria</taxon>
        <taxon>Pseudomonadati</taxon>
        <taxon>Pseudomonadota</taxon>
        <taxon>Gammaproteobacteria</taxon>
        <taxon>Vibrionales</taxon>
        <taxon>Vibrionaceae</taxon>
        <taxon>Photobacterium</taxon>
    </lineage>
</organism>
<dbReference type="EMBL" id="LDOU01000006">
    <property type="protein sequence ID" value="KLV10193.1"/>
    <property type="molecule type" value="Genomic_DNA"/>
</dbReference>
<dbReference type="STRING" id="320778.ABT57_06350"/>
<proteinExistence type="predicted"/>
<gene>
    <name evidence="1" type="ORF">ABT57_06350</name>
</gene>
<reference evidence="1 2" key="1">
    <citation type="submission" date="2015-05" db="EMBL/GenBank/DDBJ databases">
        <title>Photobacterium galathea sp. nov.</title>
        <authorList>
            <person name="Machado H."/>
            <person name="Gram L."/>
        </authorList>
    </citation>
    <scope>NUCLEOTIDE SEQUENCE [LARGE SCALE GENOMIC DNA]</scope>
    <source>
        <strain evidence="1 2">DSM 22954</strain>
    </source>
</reference>
<keyword evidence="2" id="KW-1185">Reference proteome</keyword>
<protein>
    <recommendedName>
        <fullName evidence="3">HK97 gp10 family phage protein</fullName>
    </recommendedName>
</protein>
<evidence type="ECO:0000313" key="1">
    <source>
        <dbReference type="EMBL" id="KLV10193.1"/>
    </source>
</evidence>
<sequence length="148" mass="16545">MGLTFSASKARQRLTNAENGFKRVTLQTARKVAEDGARMMAAMVPRDTGSLEESIEGAVEKTKDGLIMRIGVREGAVNSKTQRPVDKYAPAMNKGGYKLGIRSIEKQSASQFKIGSGYVGRSREWLRRHWMDKLRNDLSKAGLKGRWR</sequence>
<dbReference type="PATRIC" id="fig|320778.3.peg.1367"/>
<accession>A0A0J1HF10</accession>
<dbReference type="Proteomes" id="UP000035909">
    <property type="component" value="Unassembled WGS sequence"/>
</dbReference>
<dbReference type="AlphaFoldDB" id="A0A0J1HF10"/>
<comment type="caution">
    <text evidence="1">The sequence shown here is derived from an EMBL/GenBank/DDBJ whole genome shotgun (WGS) entry which is preliminary data.</text>
</comment>
<name>A0A0J1HF10_9GAMM</name>